<comment type="caution">
    <text evidence="2">The sequence shown here is derived from an EMBL/GenBank/DDBJ whole genome shotgun (WGS) entry which is preliminary data.</text>
</comment>
<accession>A0ABW8K0G5</accession>
<reference evidence="2 3" key="1">
    <citation type="submission" date="2020-10" db="EMBL/GenBank/DDBJ databases">
        <title>Phylogeny of dyella-like bacteria.</title>
        <authorList>
            <person name="Fu J."/>
        </authorList>
    </citation>
    <scope>NUCLEOTIDE SEQUENCE [LARGE SCALE GENOMIC DNA]</scope>
    <source>
        <strain evidence="2 3">BB4</strain>
    </source>
</reference>
<organism evidence="2 3">
    <name type="scientific">Dyella koreensis</name>
    <dbReference type="NCBI Taxonomy" id="311235"/>
    <lineage>
        <taxon>Bacteria</taxon>
        <taxon>Pseudomonadati</taxon>
        <taxon>Pseudomonadota</taxon>
        <taxon>Gammaproteobacteria</taxon>
        <taxon>Lysobacterales</taxon>
        <taxon>Rhodanobacteraceae</taxon>
        <taxon>Dyella</taxon>
    </lineage>
</organism>
<evidence type="ECO:0000313" key="2">
    <source>
        <dbReference type="EMBL" id="MFK2916301.1"/>
    </source>
</evidence>
<feature type="chain" id="PRO_5047110402" description="Lipocalin-like domain-containing protein" evidence="1">
    <location>
        <begin position="22"/>
        <end position="174"/>
    </location>
</feature>
<dbReference type="EMBL" id="JADIKD010000006">
    <property type="protein sequence ID" value="MFK2916301.1"/>
    <property type="molecule type" value="Genomic_DNA"/>
</dbReference>
<keyword evidence="3" id="KW-1185">Reference proteome</keyword>
<evidence type="ECO:0000256" key="1">
    <source>
        <dbReference type="SAM" id="SignalP"/>
    </source>
</evidence>
<protein>
    <recommendedName>
        <fullName evidence="4">Lipocalin-like domain-containing protein</fullName>
    </recommendedName>
</protein>
<feature type="signal peptide" evidence="1">
    <location>
        <begin position="1"/>
        <end position="21"/>
    </location>
</feature>
<evidence type="ECO:0000313" key="3">
    <source>
        <dbReference type="Proteomes" id="UP001620408"/>
    </source>
</evidence>
<keyword evidence="1" id="KW-0732">Signal</keyword>
<sequence>MKILGSFIVLLLCSSMVPLRASTPCLPDNVRSKLSIKFPGWHVVELKDLREEDQDLLREHSGSDCPGVAAGNFDGRRQKSYAVTLFKNEVGLKQMLIVIHPETDESKKAITVLDEPKDVSYLSVVWRVDPGVNSDVNGKKFKISQDSISYEAIEAGSILYYFSKGGYQHIQLTE</sequence>
<proteinExistence type="predicted"/>
<gene>
    <name evidence="2" type="ORF">ISS97_03415</name>
</gene>
<dbReference type="Proteomes" id="UP001620408">
    <property type="component" value="Unassembled WGS sequence"/>
</dbReference>
<dbReference type="RefSeq" id="WP_379984951.1">
    <property type="nucleotide sequence ID" value="NZ_JADIKD010000006.1"/>
</dbReference>
<evidence type="ECO:0008006" key="4">
    <source>
        <dbReference type="Google" id="ProtNLM"/>
    </source>
</evidence>
<name>A0ABW8K0G5_9GAMM</name>